<feature type="compositionally biased region" description="Basic and acidic residues" evidence="1">
    <location>
        <begin position="1"/>
        <end position="15"/>
    </location>
</feature>
<sequence>MAAVKPRKDDSKDSFEGGNPLSDPEVALAMSLVVQEKEYYVQEKQILMDRLKAIDCRMKQLDASYARLNNQSSRCPMLKLPAEVTCMIFAFLQGPSYSREESLKFHVRTEPLSEVVVSHVCRYWRSVALGYPNLWTRFRFDASEALVVPVKRLKAYMKRSAPKVVELYLNCHPHVPYYEGENAFEAEDLLQLLEVAMKYTKRWKVFFLMMHDDVPLLCYPDRLQHLSVPHLEYFACISSSRDVYGDYPESLEATIFQDGAPQLTSVMYDLSIAYGLLPPMMNITTFCLEDVASTKHINTPILWNTLLQILTLPSLTNLSLMGPLVNMKEMPRAPSASLSRLENLRVCRTQYFIPVLPFLPAPGLKTLVISSEDFGAWESDRTVELKEFPVLESLWLVKTSAILRSEAKYLVDFTSNIKNVTIVGEEFDTEFFVFLGSNQNHWSNLKTITMDIGGLEEELNKIAAFVTRRAHNDLVLKVRKRVRSAWEAIQLRSGIPTLNRLVSQCRLETIDDNAKIALPAVWNDCWQWKTDLLPEEVRKDTHADSAEED</sequence>
<dbReference type="SUPFAM" id="SSF81383">
    <property type="entry name" value="F-box domain"/>
    <property type="match status" value="1"/>
</dbReference>
<dbReference type="SUPFAM" id="SSF52047">
    <property type="entry name" value="RNI-like"/>
    <property type="match status" value="1"/>
</dbReference>
<organism evidence="2 3">
    <name type="scientific">Gymnopilus dilepis</name>
    <dbReference type="NCBI Taxonomy" id="231916"/>
    <lineage>
        <taxon>Eukaryota</taxon>
        <taxon>Fungi</taxon>
        <taxon>Dikarya</taxon>
        <taxon>Basidiomycota</taxon>
        <taxon>Agaricomycotina</taxon>
        <taxon>Agaricomycetes</taxon>
        <taxon>Agaricomycetidae</taxon>
        <taxon>Agaricales</taxon>
        <taxon>Agaricineae</taxon>
        <taxon>Hymenogastraceae</taxon>
        <taxon>Gymnopilus</taxon>
    </lineage>
</organism>
<protein>
    <submittedName>
        <fullName evidence="2">Uncharacterized protein</fullName>
    </submittedName>
</protein>
<evidence type="ECO:0000256" key="1">
    <source>
        <dbReference type="SAM" id="MobiDB-lite"/>
    </source>
</evidence>
<dbReference type="Gene3D" id="1.20.1280.50">
    <property type="match status" value="1"/>
</dbReference>
<accession>A0A409WEV9</accession>
<dbReference type="InParanoid" id="A0A409WEV9"/>
<feature type="region of interest" description="Disordered" evidence="1">
    <location>
        <begin position="1"/>
        <end position="22"/>
    </location>
</feature>
<dbReference type="STRING" id="231916.A0A409WEV9"/>
<keyword evidence="3" id="KW-1185">Reference proteome</keyword>
<comment type="caution">
    <text evidence="2">The sequence shown here is derived from an EMBL/GenBank/DDBJ whole genome shotgun (WGS) entry which is preliminary data.</text>
</comment>
<name>A0A409WEV9_9AGAR</name>
<evidence type="ECO:0000313" key="3">
    <source>
        <dbReference type="Proteomes" id="UP000284706"/>
    </source>
</evidence>
<dbReference type="AlphaFoldDB" id="A0A409WEV9"/>
<proteinExistence type="predicted"/>
<reference evidence="2 3" key="1">
    <citation type="journal article" date="2018" name="Evol. Lett.">
        <title>Horizontal gene cluster transfer increased hallucinogenic mushroom diversity.</title>
        <authorList>
            <person name="Reynolds H.T."/>
            <person name="Vijayakumar V."/>
            <person name="Gluck-Thaler E."/>
            <person name="Korotkin H.B."/>
            <person name="Matheny P.B."/>
            <person name="Slot J.C."/>
        </authorList>
    </citation>
    <scope>NUCLEOTIDE SEQUENCE [LARGE SCALE GENOMIC DNA]</scope>
    <source>
        <strain evidence="2 3">SRW20</strain>
    </source>
</reference>
<dbReference type="OrthoDB" id="3023006at2759"/>
<dbReference type="InterPro" id="IPR036047">
    <property type="entry name" value="F-box-like_dom_sf"/>
</dbReference>
<gene>
    <name evidence="2" type="ORF">CVT26_004527</name>
</gene>
<evidence type="ECO:0000313" key="2">
    <source>
        <dbReference type="EMBL" id="PPQ77054.1"/>
    </source>
</evidence>
<dbReference type="EMBL" id="NHYE01005094">
    <property type="protein sequence ID" value="PPQ77054.1"/>
    <property type="molecule type" value="Genomic_DNA"/>
</dbReference>
<dbReference type="Proteomes" id="UP000284706">
    <property type="component" value="Unassembled WGS sequence"/>
</dbReference>